<evidence type="ECO:0000313" key="2">
    <source>
        <dbReference type="EMBL" id="MEQ2310709.1"/>
    </source>
</evidence>
<evidence type="ECO:0000313" key="3">
    <source>
        <dbReference type="Proteomes" id="UP001469553"/>
    </source>
</evidence>
<keyword evidence="1" id="KW-0472">Membrane</keyword>
<evidence type="ECO:0000256" key="1">
    <source>
        <dbReference type="SAM" id="Phobius"/>
    </source>
</evidence>
<accession>A0ABV0ZWR9</accession>
<proteinExistence type="predicted"/>
<comment type="caution">
    <text evidence="2">The sequence shown here is derived from an EMBL/GenBank/DDBJ whole genome shotgun (WGS) entry which is preliminary data.</text>
</comment>
<evidence type="ECO:0008006" key="4">
    <source>
        <dbReference type="Google" id="ProtNLM"/>
    </source>
</evidence>
<keyword evidence="1" id="KW-0812">Transmembrane</keyword>
<reference evidence="2 3" key="1">
    <citation type="submission" date="2021-06" db="EMBL/GenBank/DDBJ databases">
        <authorList>
            <person name="Palmer J.M."/>
        </authorList>
    </citation>
    <scope>NUCLEOTIDE SEQUENCE [LARGE SCALE GENOMIC DNA]</scope>
    <source>
        <strain evidence="2 3">AS_MEX2019</strain>
        <tissue evidence="2">Muscle</tissue>
    </source>
</reference>
<keyword evidence="1" id="KW-1133">Transmembrane helix</keyword>
<organism evidence="2 3">
    <name type="scientific">Ameca splendens</name>
    <dbReference type="NCBI Taxonomy" id="208324"/>
    <lineage>
        <taxon>Eukaryota</taxon>
        <taxon>Metazoa</taxon>
        <taxon>Chordata</taxon>
        <taxon>Craniata</taxon>
        <taxon>Vertebrata</taxon>
        <taxon>Euteleostomi</taxon>
        <taxon>Actinopterygii</taxon>
        <taxon>Neopterygii</taxon>
        <taxon>Teleostei</taxon>
        <taxon>Neoteleostei</taxon>
        <taxon>Acanthomorphata</taxon>
        <taxon>Ovalentaria</taxon>
        <taxon>Atherinomorphae</taxon>
        <taxon>Cyprinodontiformes</taxon>
        <taxon>Goodeidae</taxon>
        <taxon>Ameca</taxon>
    </lineage>
</organism>
<protein>
    <recommendedName>
        <fullName evidence="4">Secreted protein</fullName>
    </recommendedName>
</protein>
<name>A0ABV0ZWR9_9TELE</name>
<dbReference type="Proteomes" id="UP001469553">
    <property type="component" value="Unassembled WGS sequence"/>
</dbReference>
<keyword evidence="3" id="KW-1185">Reference proteome</keyword>
<gene>
    <name evidence="2" type="ORF">AMECASPLE_011881</name>
</gene>
<dbReference type="EMBL" id="JAHRIP010075964">
    <property type="protein sequence ID" value="MEQ2310709.1"/>
    <property type="molecule type" value="Genomic_DNA"/>
</dbReference>
<sequence>MVLTALNSSVKLKFVLIFALKVSADVTFVHVFGWRSNIFPLERSAAAFVRTCVVVSGPGLKLLHVSHICQLLVDPEKSSPALLYRRCNLCSTSGANQSVFTGSDSLVRHR</sequence>
<feature type="transmembrane region" description="Helical" evidence="1">
    <location>
        <begin position="12"/>
        <end position="34"/>
    </location>
</feature>